<accession>A0A239KAI0</accession>
<dbReference type="Gene3D" id="1.20.1600.10">
    <property type="entry name" value="Outer membrane efflux proteins (OEP)"/>
    <property type="match status" value="1"/>
</dbReference>
<dbReference type="InterPro" id="IPR010131">
    <property type="entry name" value="MdtP/NodT-like"/>
</dbReference>
<comment type="subcellular location">
    <subcellularLocation>
        <location evidence="2">Cell membrane</location>
        <topology evidence="2">Lipid-anchor</topology>
    </subcellularLocation>
</comment>
<dbReference type="PANTHER" id="PTHR30203">
    <property type="entry name" value="OUTER MEMBRANE CATION EFFLUX PROTEIN"/>
    <property type="match status" value="1"/>
</dbReference>
<keyword evidence="2" id="KW-1134">Transmembrane beta strand</keyword>
<feature type="region of interest" description="Disordered" evidence="3">
    <location>
        <begin position="157"/>
        <end position="198"/>
    </location>
</feature>
<evidence type="ECO:0000313" key="5">
    <source>
        <dbReference type="Proteomes" id="UP000198356"/>
    </source>
</evidence>
<sequence>MKARRFHSRHPERSEGPPYLLFVRRNTAVRLENQNNMTHPAKLAATAALILLAGCRVGPKYTTPATPAPPAFKESAPAAYANTPDGTWQPAAPQDAMLKGKWWEVFHEPELNALEDGLNIDNQNIAQYFQNFMAARAQVREARAAYYPTVSVAPSYQRTRTPGTLRNSVSTTSGTSTGTGTGGTGSTGTTTSTTATSGSTATVMSLPFDVSWEPDLWGKVRNTVREYQYATQVSAAELENERLTEQASLAEFYFELRGQDALQDVLNKTIEADKKSLELTRALVETGIDSPEAVAEAEVTLRNAEETGIGVATNRAIYEHAIATLIGKPASSFSLPVRMLTADAPPIPLGLPSQLLQRRPDIAAAERTMAQANALIGVEKAAYYPTLSLTGSGGNESSTISKLFSAPAFFWSLGSTASETIFDAGLRRATVAQYTATYNADVAAYKQTVLTAFQQTEDYIATVRILSQQIAKQQEAVAAAQRYLNIAQARYETGLDPYLDVITAQNTLLSDQQTLVTLHVSEMTAAVQLVQALGGGWDTTQLPAAGAVNTPGAAAQVSNTP</sequence>
<dbReference type="EMBL" id="FZOU01000004">
    <property type="protein sequence ID" value="SNT14970.1"/>
    <property type="molecule type" value="Genomic_DNA"/>
</dbReference>
<dbReference type="SUPFAM" id="SSF56954">
    <property type="entry name" value="Outer membrane efflux proteins (OEP)"/>
    <property type="match status" value="1"/>
</dbReference>
<dbReference type="NCBIfam" id="TIGR01845">
    <property type="entry name" value="outer_NodT"/>
    <property type="match status" value="1"/>
</dbReference>
<dbReference type="InterPro" id="IPR003423">
    <property type="entry name" value="OMP_efflux"/>
</dbReference>
<dbReference type="GO" id="GO:0015562">
    <property type="term" value="F:efflux transmembrane transporter activity"/>
    <property type="evidence" value="ECO:0007669"/>
    <property type="project" value="InterPro"/>
</dbReference>
<dbReference type="PANTHER" id="PTHR30203:SF33">
    <property type="entry name" value="BLR4455 PROTEIN"/>
    <property type="match status" value="1"/>
</dbReference>
<keyword evidence="2 4" id="KW-0449">Lipoprotein</keyword>
<evidence type="ECO:0000256" key="2">
    <source>
        <dbReference type="RuleBase" id="RU362097"/>
    </source>
</evidence>
<feature type="compositionally biased region" description="Polar residues" evidence="3">
    <location>
        <begin position="157"/>
        <end position="169"/>
    </location>
</feature>
<keyword evidence="2" id="KW-0472">Membrane</keyword>
<keyword evidence="5" id="KW-1185">Reference proteome</keyword>
<dbReference type="Proteomes" id="UP000198356">
    <property type="component" value="Unassembled WGS sequence"/>
</dbReference>
<dbReference type="Gene3D" id="2.20.200.10">
    <property type="entry name" value="Outer membrane efflux proteins (OEP)"/>
    <property type="match status" value="1"/>
</dbReference>
<feature type="compositionally biased region" description="Low complexity" evidence="3">
    <location>
        <begin position="187"/>
        <end position="198"/>
    </location>
</feature>
<dbReference type="Pfam" id="PF02321">
    <property type="entry name" value="OEP"/>
    <property type="match status" value="2"/>
</dbReference>
<name>A0A239KAI0_9BACT</name>
<evidence type="ECO:0000313" key="4">
    <source>
        <dbReference type="EMBL" id="SNT14970.1"/>
    </source>
</evidence>
<feature type="compositionally biased region" description="Gly residues" evidence="3">
    <location>
        <begin position="177"/>
        <end position="186"/>
    </location>
</feature>
<evidence type="ECO:0000256" key="1">
    <source>
        <dbReference type="ARBA" id="ARBA00007613"/>
    </source>
</evidence>
<evidence type="ECO:0000256" key="3">
    <source>
        <dbReference type="SAM" id="MobiDB-lite"/>
    </source>
</evidence>
<proteinExistence type="inferred from homology"/>
<organism evidence="4 5">
    <name type="scientific">Granulicella rosea</name>
    <dbReference type="NCBI Taxonomy" id="474952"/>
    <lineage>
        <taxon>Bacteria</taxon>
        <taxon>Pseudomonadati</taxon>
        <taxon>Acidobacteriota</taxon>
        <taxon>Terriglobia</taxon>
        <taxon>Terriglobales</taxon>
        <taxon>Acidobacteriaceae</taxon>
        <taxon>Granulicella</taxon>
    </lineage>
</organism>
<keyword evidence="2" id="KW-0812">Transmembrane</keyword>
<protein>
    <submittedName>
        <fullName evidence="4">Efflux transporter, outer membrane factor (OMF) lipoprotein, NodT family</fullName>
    </submittedName>
</protein>
<reference evidence="4 5" key="1">
    <citation type="submission" date="2017-06" db="EMBL/GenBank/DDBJ databases">
        <authorList>
            <person name="Kim H.J."/>
            <person name="Triplett B.A."/>
        </authorList>
    </citation>
    <scope>NUCLEOTIDE SEQUENCE [LARGE SCALE GENOMIC DNA]</scope>
    <source>
        <strain evidence="4 5">DSM 18704</strain>
    </source>
</reference>
<dbReference type="GO" id="GO:0005886">
    <property type="term" value="C:plasma membrane"/>
    <property type="evidence" value="ECO:0007669"/>
    <property type="project" value="UniProtKB-SubCell"/>
</dbReference>
<gene>
    <name evidence="4" type="ORF">SAMN05421770_104401</name>
</gene>
<keyword evidence="2" id="KW-0564">Palmitate</keyword>
<comment type="similarity">
    <text evidence="1 2">Belongs to the outer membrane factor (OMF) (TC 1.B.17) family.</text>
</comment>
<dbReference type="AlphaFoldDB" id="A0A239KAI0"/>